<accession>A0A4R4VWW2</accession>
<evidence type="ECO:0000259" key="1">
    <source>
        <dbReference type="Pfam" id="PF12147"/>
    </source>
</evidence>
<dbReference type="Pfam" id="PF12147">
    <property type="entry name" value="Methyltransf_20"/>
    <property type="match status" value="1"/>
</dbReference>
<dbReference type="InterPro" id="IPR022744">
    <property type="entry name" value="MeTrfase_dom_put"/>
</dbReference>
<keyword evidence="2" id="KW-0489">Methyltransferase</keyword>
<dbReference type="SUPFAM" id="SSF53335">
    <property type="entry name" value="S-adenosyl-L-methionine-dependent methyltransferases"/>
    <property type="match status" value="1"/>
</dbReference>
<dbReference type="CDD" id="cd02440">
    <property type="entry name" value="AdoMet_MTases"/>
    <property type="match status" value="1"/>
</dbReference>
<protein>
    <submittedName>
        <fullName evidence="2">Class I SAM-dependent methyltransferase</fullName>
    </submittedName>
</protein>
<dbReference type="GO" id="GO:0032259">
    <property type="term" value="P:methylation"/>
    <property type="evidence" value="ECO:0007669"/>
    <property type="project" value="UniProtKB-KW"/>
</dbReference>
<keyword evidence="2" id="KW-0808">Transferase</keyword>
<dbReference type="Gene3D" id="3.40.50.150">
    <property type="entry name" value="Vaccinia Virus protein VP39"/>
    <property type="match status" value="1"/>
</dbReference>
<gene>
    <name evidence="2" type="ORF">E1292_14285</name>
</gene>
<dbReference type="RefSeq" id="WP_132595621.1">
    <property type="nucleotide sequence ID" value="NZ_SMKO01000029.1"/>
</dbReference>
<dbReference type="InterPro" id="IPR029063">
    <property type="entry name" value="SAM-dependent_MTases_sf"/>
</dbReference>
<evidence type="ECO:0000313" key="3">
    <source>
        <dbReference type="Proteomes" id="UP000295258"/>
    </source>
</evidence>
<comment type="caution">
    <text evidence="2">The sequence shown here is derived from an EMBL/GenBank/DDBJ whole genome shotgun (WGS) entry which is preliminary data.</text>
</comment>
<dbReference type="EMBL" id="SMKO01000029">
    <property type="protein sequence ID" value="TDD06975.1"/>
    <property type="molecule type" value="Genomic_DNA"/>
</dbReference>
<evidence type="ECO:0000313" key="2">
    <source>
        <dbReference type="EMBL" id="TDD06975.1"/>
    </source>
</evidence>
<dbReference type="AlphaFoldDB" id="A0A4R4VWW2"/>
<dbReference type="GO" id="GO:0008168">
    <property type="term" value="F:methyltransferase activity"/>
    <property type="evidence" value="ECO:0007669"/>
    <property type="project" value="UniProtKB-KW"/>
</dbReference>
<keyword evidence="3" id="KW-1185">Reference proteome</keyword>
<sequence>MDWQTWHDAYDDPGSRLTQRLRVVRQRIRLALDACPPGPLRLVSLCAGQGRDVLEVLAGHPRREDVLARLVELDPRNTAVAEETARTRGLEQVEVITADAALTDHYRGMAPADIVLACGVFGNITDEDVERTVDTCAQLCRTGGTVIWTRHRKPPDLVPEICRWFEERGFRLAWLSGPDAGFGVGAHRFTGSPRPLITGKRMFTFVGYDLLGNG</sequence>
<organism evidence="2 3">
    <name type="scientific">Nonomuraea deserti</name>
    <dbReference type="NCBI Taxonomy" id="1848322"/>
    <lineage>
        <taxon>Bacteria</taxon>
        <taxon>Bacillati</taxon>
        <taxon>Actinomycetota</taxon>
        <taxon>Actinomycetes</taxon>
        <taxon>Streptosporangiales</taxon>
        <taxon>Streptosporangiaceae</taxon>
        <taxon>Nonomuraea</taxon>
    </lineage>
</organism>
<reference evidence="2 3" key="1">
    <citation type="submission" date="2019-03" db="EMBL/GenBank/DDBJ databases">
        <title>Draft genome sequences of novel Actinobacteria.</title>
        <authorList>
            <person name="Sahin N."/>
            <person name="Ay H."/>
            <person name="Saygin H."/>
        </authorList>
    </citation>
    <scope>NUCLEOTIDE SEQUENCE [LARGE SCALE GENOMIC DNA]</scope>
    <source>
        <strain evidence="2 3">KC310</strain>
    </source>
</reference>
<feature type="domain" description="Methyltransferase" evidence="1">
    <location>
        <begin position="39"/>
        <end position="155"/>
    </location>
</feature>
<name>A0A4R4VWW2_9ACTN</name>
<dbReference type="Proteomes" id="UP000295258">
    <property type="component" value="Unassembled WGS sequence"/>
</dbReference>
<proteinExistence type="predicted"/>